<evidence type="ECO:0000313" key="3">
    <source>
        <dbReference type="Proteomes" id="UP001430953"/>
    </source>
</evidence>
<dbReference type="Proteomes" id="UP001430953">
    <property type="component" value="Unassembled WGS sequence"/>
</dbReference>
<evidence type="ECO:0000256" key="1">
    <source>
        <dbReference type="SAM" id="MobiDB-lite"/>
    </source>
</evidence>
<reference evidence="2 3" key="1">
    <citation type="submission" date="2023-03" db="EMBL/GenBank/DDBJ databases">
        <title>High recombination rates correlate with genetic variation in Cardiocondyla obscurior ants.</title>
        <authorList>
            <person name="Errbii M."/>
        </authorList>
    </citation>
    <scope>NUCLEOTIDE SEQUENCE [LARGE SCALE GENOMIC DNA]</scope>
    <source>
        <strain evidence="2">Alpha-2009</strain>
        <tissue evidence="2">Whole body</tissue>
    </source>
</reference>
<gene>
    <name evidence="2" type="ORF">PUN28_015804</name>
</gene>
<name>A0AAW2ER15_9HYME</name>
<evidence type="ECO:0000313" key="2">
    <source>
        <dbReference type="EMBL" id="KAL0105572.1"/>
    </source>
</evidence>
<keyword evidence="3" id="KW-1185">Reference proteome</keyword>
<feature type="region of interest" description="Disordered" evidence="1">
    <location>
        <begin position="1"/>
        <end position="43"/>
    </location>
</feature>
<sequence>MRAEQRQRNWRCRGGVARTQTGGRVGTTKPEKRERRQRKRPASRIVDRNTPFFTRLFRQNQRRRKTNVWPVLLSDGSRNAGFTRTSLCICRVEAAIPSWALCVRGISRRYGHTRTRHCA</sequence>
<protein>
    <submittedName>
        <fullName evidence="2">Uncharacterized protein</fullName>
    </submittedName>
</protein>
<organism evidence="2 3">
    <name type="scientific">Cardiocondyla obscurior</name>
    <dbReference type="NCBI Taxonomy" id="286306"/>
    <lineage>
        <taxon>Eukaryota</taxon>
        <taxon>Metazoa</taxon>
        <taxon>Ecdysozoa</taxon>
        <taxon>Arthropoda</taxon>
        <taxon>Hexapoda</taxon>
        <taxon>Insecta</taxon>
        <taxon>Pterygota</taxon>
        <taxon>Neoptera</taxon>
        <taxon>Endopterygota</taxon>
        <taxon>Hymenoptera</taxon>
        <taxon>Apocrita</taxon>
        <taxon>Aculeata</taxon>
        <taxon>Formicoidea</taxon>
        <taxon>Formicidae</taxon>
        <taxon>Myrmicinae</taxon>
        <taxon>Cardiocondyla</taxon>
    </lineage>
</organism>
<comment type="caution">
    <text evidence="2">The sequence shown here is derived from an EMBL/GenBank/DDBJ whole genome shotgun (WGS) entry which is preliminary data.</text>
</comment>
<dbReference type="AlphaFoldDB" id="A0AAW2ER15"/>
<accession>A0AAW2ER15</accession>
<proteinExistence type="predicted"/>
<dbReference type="EMBL" id="JADYXP020000018">
    <property type="protein sequence ID" value="KAL0105572.1"/>
    <property type="molecule type" value="Genomic_DNA"/>
</dbReference>